<evidence type="ECO:0000313" key="2">
    <source>
        <dbReference type="EMBL" id="PFX12632.1"/>
    </source>
</evidence>
<accession>A0A2B4R8T4</accession>
<proteinExistence type="predicted"/>
<gene>
    <name evidence="2" type="ORF">AWC38_SpisGene23374</name>
</gene>
<evidence type="ECO:0000256" key="1">
    <source>
        <dbReference type="SAM" id="MobiDB-lite"/>
    </source>
</evidence>
<feature type="compositionally biased region" description="Polar residues" evidence="1">
    <location>
        <begin position="234"/>
        <end position="245"/>
    </location>
</feature>
<feature type="region of interest" description="Disordered" evidence="1">
    <location>
        <begin position="168"/>
        <end position="291"/>
    </location>
</feature>
<organism evidence="2 3">
    <name type="scientific">Stylophora pistillata</name>
    <name type="common">Smooth cauliflower coral</name>
    <dbReference type="NCBI Taxonomy" id="50429"/>
    <lineage>
        <taxon>Eukaryota</taxon>
        <taxon>Metazoa</taxon>
        <taxon>Cnidaria</taxon>
        <taxon>Anthozoa</taxon>
        <taxon>Hexacorallia</taxon>
        <taxon>Scleractinia</taxon>
        <taxon>Astrocoeniina</taxon>
        <taxon>Pocilloporidae</taxon>
        <taxon>Stylophora</taxon>
    </lineage>
</organism>
<feature type="compositionally biased region" description="Polar residues" evidence="1">
    <location>
        <begin position="278"/>
        <end position="291"/>
    </location>
</feature>
<dbReference type="EMBL" id="LSMT01001251">
    <property type="protein sequence ID" value="PFX12632.1"/>
    <property type="molecule type" value="Genomic_DNA"/>
</dbReference>
<reference evidence="3" key="1">
    <citation type="journal article" date="2017" name="bioRxiv">
        <title>Comparative analysis of the genomes of Stylophora pistillata and Acropora digitifera provides evidence for extensive differences between species of corals.</title>
        <authorList>
            <person name="Voolstra C.R."/>
            <person name="Li Y."/>
            <person name="Liew Y.J."/>
            <person name="Baumgarten S."/>
            <person name="Zoccola D."/>
            <person name="Flot J.-F."/>
            <person name="Tambutte S."/>
            <person name="Allemand D."/>
            <person name="Aranda M."/>
        </authorList>
    </citation>
    <scope>NUCLEOTIDE SEQUENCE [LARGE SCALE GENOMIC DNA]</scope>
</reference>
<keyword evidence="3" id="KW-1185">Reference proteome</keyword>
<dbReference type="Proteomes" id="UP000225706">
    <property type="component" value="Unassembled WGS sequence"/>
</dbReference>
<evidence type="ECO:0000313" key="3">
    <source>
        <dbReference type="Proteomes" id="UP000225706"/>
    </source>
</evidence>
<feature type="compositionally biased region" description="Polar residues" evidence="1">
    <location>
        <begin position="255"/>
        <end position="266"/>
    </location>
</feature>
<sequence>LNTALTAPIVRSLSPVVQITSAEKNVPTVRPTPNVERASSAVITNVSVVGLLVSVRSTPNATVASNAVIANASVVRILVSVPPTTNVTVASSAVTAFASIAGLHVSVRTTSNVTVERNAVMENASAVRLLVHVLSTSNVTLERNAMGECVLRIYLFVIRREVRMQPIKPQKKQLEKPITNQSQIHESPELPKRLLQTPTTIGSTEPLPKPQKIITTSQSRKHASPEPPKRPLQKPTTNQLQTLGSKESPKRPVQKPTTSQGQTRGSTEPAIKPRKTITAGQSQSHESKTSGWPITRDEFLMWFWDSTNGNQLILDLNKFANSKRWDDRIRQEKYRPFIYAIVLNDGSFPFQAKDENVEDGTEKQWKLCKVGFTKKSVERGINNRMEQLSDKIKKTYQPKNYKEAMPYTLFAVPFRAIDTNPYHDTKKRIREKIGKRVKKEKPRN</sequence>
<dbReference type="AlphaFoldDB" id="A0A2B4R8T4"/>
<feature type="non-terminal residue" evidence="2">
    <location>
        <position position="1"/>
    </location>
</feature>
<protein>
    <submittedName>
        <fullName evidence="2">Uncharacterized protein</fullName>
    </submittedName>
</protein>
<comment type="caution">
    <text evidence="2">The sequence shown here is derived from an EMBL/GenBank/DDBJ whole genome shotgun (WGS) entry which is preliminary data.</text>
</comment>
<name>A0A2B4R8T4_STYPI</name>